<sequence length="67" mass="7697">MAQVEIYDGEGDQLLFTGGFDFLPRVGESIARDADGYFHYYEVIDVWHREEPEAGRFQPCLAVKIID</sequence>
<dbReference type="EMBL" id="CP017075">
    <property type="protein sequence ID" value="AOR78413.1"/>
    <property type="molecule type" value="Genomic_DNA"/>
</dbReference>
<evidence type="ECO:0000313" key="2">
    <source>
        <dbReference type="Proteomes" id="UP000094626"/>
    </source>
</evidence>
<dbReference type="OrthoDB" id="7510394at2"/>
<proteinExistence type="predicted"/>
<gene>
    <name evidence="1" type="ORF">BES08_00935</name>
</gene>
<dbReference type="KEGG" id="nre:BES08_00935"/>
<dbReference type="Proteomes" id="UP000094626">
    <property type="component" value="Chromosome"/>
</dbReference>
<organism evidence="1 2">
    <name type="scientific">Novosphingobium resinovorum</name>
    <dbReference type="NCBI Taxonomy" id="158500"/>
    <lineage>
        <taxon>Bacteria</taxon>
        <taxon>Pseudomonadati</taxon>
        <taxon>Pseudomonadota</taxon>
        <taxon>Alphaproteobacteria</taxon>
        <taxon>Sphingomonadales</taxon>
        <taxon>Sphingomonadaceae</taxon>
        <taxon>Novosphingobium</taxon>
    </lineage>
</organism>
<accession>A0A1D8A8G6</accession>
<name>A0A1D8A8G6_9SPHN</name>
<keyword evidence="2" id="KW-1185">Reference proteome</keyword>
<protein>
    <submittedName>
        <fullName evidence="1">Uncharacterized protein</fullName>
    </submittedName>
</protein>
<evidence type="ECO:0000313" key="1">
    <source>
        <dbReference type="EMBL" id="AOR78413.1"/>
    </source>
</evidence>
<reference evidence="2" key="1">
    <citation type="journal article" date="2017" name="J. Biotechnol.">
        <title>Complete genome sequence of Novosphingobium resinovorum SA1, a versatile xenobiotic-degrading bacterium capable of utilizing sulfanilic acid.</title>
        <authorList>
            <person name="Hegedus B."/>
            <person name="Kos P.B."/>
            <person name="Balint B."/>
            <person name="Maroti G."/>
            <person name="Gan H.M."/>
            <person name="Perei K."/>
            <person name="Rakhely G."/>
        </authorList>
    </citation>
    <scope>NUCLEOTIDE SEQUENCE [LARGE SCALE GENOMIC DNA]</scope>
    <source>
        <strain evidence="2">SA1</strain>
    </source>
</reference>
<dbReference type="AlphaFoldDB" id="A0A1D8A8G6"/>